<dbReference type="AlphaFoldDB" id="A4A518"/>
<dbReference type="InterPro" id="IPR050902">
    <property type="entry name" value="ABC_Transporter_SBP"/>
</dbReference>
<sequence>MPDIASPFFARSRELSRSLFCRSTALTLPIAVMTLLLLPVTAYAEASTQRVTSTDAAITEIVVALGALDRLVAVDDTSDLPPEGAILPRLGYHRALSAEGLLAQRADLVLASEHAGPERALAPLAAASVALVRLPVAHSVDGLKANIRVISEALDLQEAGRQLLAQIDQQAAVISRHSSLSARRAVLLRESNGELRVAGEGSAGNALLQLLGANNAVDYNGYRTFTAEGLLALNPEVLLIADETLPAAAQWLSGYPLLRYSQAARDQAVVSVDSRALVGGLSLKALSEAERILRATTAPQQVSHP</sequence>
<evidence type="ECO:0000259" key="1">
    <source>
        <dbReference type="PROSITE" id="PS50983"/>
    </source>
</evidence>
<reference evidence="2 3" key="2">
    <citation type="journal article" date="2009" name="PLoS ONE">
        <title>The photosynthetic apparatus and its regulation in the aerobic gammaproteobacterium Congregibacter litoralis gen. nov., sp. nov.</title>
        <authorList>
            <person name="Spring S."/>
            <person name="Lunsdorf H."/>
            <person name="Fuchs B.M."/>
            <person name="Tindall B.J."/>
        </authorList>
    </citation>
    <scope>NUCLEOTIDE SEQUENCE [LARGE SCALE GENOMIC DNA]</scope>
    <source>
        <strain evidence="2">KT71</strain>
    </source>
</reference>
<dbReference type="PANTHER" id="PTHR30535">
    <property type="entry name" value="VITAMIN B12-BINDING PROTEIN"/>
    <property type="match status" value="1"/>
</dbReference>
<feature type="domain" description="Fe/B12 periplasmic-binding" evidence="1">
    <location>
        <begin position="50"/>
        <end position="301"/>
    </location>
</feature>
<dbReference type="Gene3D" id="3.40.50.1980">
    <property type="entry name" value="Nitrogenase molybdenum iron protein domain"/>
    <property type="match status" value="2"/>
</dbReference>
<dbReference type="STRING" id="314285.KT71_09687"/>
<proteinExistence type="predicted"/>
<dbReference type="PROSITE" id="PS50983">
    <property type="entry name" value="FE_B12_PBP"/>
    <property type="match status" value="1"/>
</dbReference>
<dbReference type="eggNOG" id="COG4558">
    <property type="taxonomic scope" value="Bacteria"/>
</dbReference>
<protein>
    <submittedName>
        <fullName evidence="2">ABC-type hemin transport system, periplasmic component</fullName>
    </submittedName>
</protein>
<dbReference type="SUPFAM" id="SSF53807">
    <property type="entry name" value="Helical backbone' metal receptor"/>
    <property type="match status" value="1"/>
</dbReference>
<comment type="caution">
    <text evidence="2">The sequence shown here is derived from an EMBL/GenBank/DDBJ whole genome shotgun (WGS) entry which is preliminary data.</text>
</comment>
<reference evidence="2 3" key="1">
    <citation type="journal article" date="2007" name="Proc. Natl. Acad. Sci. U.S.A.">
        <title>Characterization of a marine gammaproteobacterium capable of aerobic anoxygenic photosynthesis.</title>
        <authorList>
            <person name="Fuchs B.M."/>
            <person name="Spring S."/>
            <person name="Teeling H."/>
            <person name="Quast C."/>
            <person name="Wulf J."/>
            <person name="Schattenhofer M."/>
            <person name="Yan S."/>
            <person name="Ferriera S."/>
            <person name="Johnson J."/>
            <person name="Glockner F.O."/>
            <person name="Amann R."/>
        </authorList>
    </citation>
    <scope>NUCLEOTIDE SEQUENCE [LARGE SCALE GENOMIC DNA]</scope>
    <source>
        <strain evidence="2">KT71</strain>
    </source>
</reference>
<dbReference type="PANTHER" id="PTHR30535:SF4">
    <property type="entry name" value="HEMIN-BINDING PERIPLASMIC PROTEIN HMUT"/>
    <property type="match status" value="1"/>
</dbReference>
<gene>
    <name evidence="2" type="ORF">KT71_09687</name>
</gene>
<accession>A4A518</accession>
<dbReference type="Proteomes" id="UP000019205">
    <property type="component" value="Chromosome"/>
</dbReference>
<dbReference type="EMBL" id="AAOA02000003">
    <property type="protein sequence ID" value="EAQ98889.1"/>
    <property type="molecule type" value="Genomic_DNA"/>
</dbReference>
<dbReference type="Pfam" id="PF01497">
    <property type="entry name" value="Peripla_BP_2"/>
    <property type="match status" value="1"/>
</dbReference>
<dbReference type="RefSeq" id="WP_008294369.1">
    <property type="nucleotide sequence ID" value="NZ_CM002299.1"/>
</dbReference>
<organism evidence="2 3">
    <name type="scientific">Congregibacter litoralis KT71</name>
    <dbReference type="NCBI Taxonomy" id="314285"/>
    <lineage>
        <taxon>Bacteria</taxon>
        <taxon>Pseudomonadati</taxon>
        <taxon>Pseudomonadota</taxon>
        <taxon>Gammaproteobacteria</taxon>
        <taxon>Cellvibrionales</taxon>
        <taxon>Halieaceae</taxon>
        <taxon>Congregibacter</taxon>
    </lineage>
</organism>
<name>A4A518_9GAMM</name>
<dbReference type="HOGENOM" id="CLU_038034_6_0_6"/>
<evidence type="ECO:0000313" key="3">
    <source>
        <dbReference type="Proteomes" id="UP000019205"/>
    </source>
</evidence>
<keyword evidence="3" id="KW-1185">Reference proteome</keyword>
<evidence type="ECO:0000313" key="2">
    <source>
        <dbReference type="EMBL" id="EAQ98889.1"/>
    </source>
</evidence>
<dbReference type="InterPro" id="IPR002491">
    <property type="entry name" value="ABC_transptr_periplasmic_BD"/>
</dbReference>